<dbReference type="Pfam" id="PF00158">
    <property type="entry name" value="Sigma54_activat"/>
    <property type="match status" value="1"/>
</dbReference>
<dbReference type="SUPFAM" id="SSF46689">
    <property type="entry name" value="Homeodomain-like"/>
    <property type="match status" value="1"/>
</dbReference>
<dbReference type="SUPFAM" id="SSF55781">
    <property type="entry name" value="GAF domain-like"/>
    <property type="match status" value="1"/>
</dbReference>
<dbReference type="PROSITE" id="PS00675">
    <property type="entry name" value="SIGMA54_INTERACT_1"/>
    <property type="match status" value="1"/>
</dbReference>
<dbReference type="SMART" id="SM00382">
    <property type="entry name" value="AAA"/>
    <property type="match status" value="1"/>
</dbReference>
<evidence type="ECO:0000313" key="6">
    <source>
        <dbReference type="EMBL" id="RNB74817.1"/>
    </source>
</evidence>
<dbReference type="InterPro" id="IPR025662">
    <property type="entry name" value="Sigma_54_int_dom_ATP-bd_1"/>
</dbReference>
<dbReference type="GO" id="GO:0006355">
    <property type="term" value="P:regulation of DNA-templated transcription"/>
    <property type="evidence" value="ECO:0007669"/>
    <property type="project" value="InterPro"/>
</dbReference>
<keyword evidence="7" id="KW-1185">Reference proteome</keyword>
<evidence type="ECO:0000256" key="3">
    <source>
        <dbReference type="ARBA" id="ARBA00023015"/>
    </source>
</evidence>
<dbReference type="Pfam" id="PF02954">
    <property type="entry name" value="HTH_8"/>
    <property type="match status" value="1"/>
</dbReference>
<dbReference type="InterPro" id="IPR029016">
    <property type="entry name" value="GAF-like_dom_sf"/>
</dbReference>
<dbReference type="PROSITE" id="PS50045">
    <property type="entry name" value="SIGMA54_INTERACT_4"/>
    <property type="match status" value="1"/>
</dbReference>
<dbReference type="InterPro" id="IPR002078">
    <property type="entry name" value="Sigma_54_int"/>
</dbReference>
<dbReference type="InterPro" id="IPR003593">
    <property type="entry name" value="AAA+_ATPase"/>
</dbReference>
<proteinExistence type="predicted"/>
<dbReference type="InterPro" id="IPR025944">
    <property type="entry name" value="Sigma_54_int_dom_CS"/>
</dbReference>
<dbReference type="OrthoDB" id="9771372at2"/>
<evidence type="ECO:0000256" key="2">
    <source>
        <dbReference type="ARBA" id="ARBA00022840"/>
    </source>
</evidence>
<dbReference type="Proteomes" id="UP000282028">
    <property type="component" value="Unassembled WGS sequence"/>
</dbReference>
<dbReference type="PROSITE" id="PS00688">
    <property type="entry name" value="SIGMA54_INTERACT_3"/>
    <property type="match status" value="1"/>
</dbReference>
<evidence type="ECO:0000259" key="5">
    <source>
        <dbReference type="PROSITE" id="PS50045"/>
    </source>
</evidence>
<dbReference type="Pfam" id="PF25601">
    <property type="entry name" value="AAA_lid_14"/>
    <property type="match status" value="1"/>
</dbReference>
<dbReference type="SUPFAM" id="SSF52540">
    <property type="entry name" value="P-loop containing nucleoside triphosphate hydrolases"/>
    <property type="match status" value="1"/>
</dbReference>
<dbReference type="Gene3D" id="1.10.10.60">
    <property type="entry name" value="Homeodomain-like"/>
    <property type="match status" value="1"/>
</dbReference>
<evidence type="ECO:0000256" key="4">
    <source>
        <dbReference type="ARBA" id="ARBA00023163"/>
    </source>
</evidence>
<dbReference type="Gene3D" id="3.30.450.40">
    <property type="match status" value="1"/>
</dbReference>
<feature type="domain" description="Sigma-54 factor interaction" evidence="5">
    <location>
        <begin position="277"/>
        <end position="508"/>
    </location>
</feature>
<comment type="caution">
    <text evidence="6">The sequence shown here is derived from an EMBL/GenBank/DDBJ whole genome shotgun (WGS) entry which is preliminary data.</text>
</comment>
<name>A0A3M8CHK7_9BACL</name>
<dbReference type="GO" id="GO:0043565">
    <property type="term" value="F:sequence-specific DNA binding"/>
    <property type="evidence" value="ECO:0007669"/>
    <property type="project" value="InterPro"/>
</dbReference>
<keyword evidence="2" id="KW-0067">ATP-binding</keyword>
<evidence type="ECO:0000313" key="7">
    <source>
        <dbReference type="Proteomes" id="UP000282028"/>
    </source>
</evidence>
<gene>
    <name evidence="6" type="ORF">EDM52_08815</name>
</gene>
<evidence type="ECO:0000256" key="1">
    <source>
        <dbReference type="ARBA" id="ARBA00022741"/>
    </source>
</evidence>
<keyword evidence="1" id="KW-0547">Nucleotide-binding</keyword>
<keyword evidence="3" id="KW-0805">Transcription regulation</keyword>
<dbReference type="InterPro" id="IPR058031">
    <property type="entry name" value="AAA_lid_NorR"/>
</dbReference>
<dbReference type="CDD" id="cd00009">
    <property type="entry name" value="AAA"/>
    <property type="match status" value="1"/>
</dbReference>
<dbReference type="InterPro" id="IPR002197">
    <property type="entry name" value="HTH_Fis"/>
</dbReference>
<dbReference type="InterPro" id="IPR027417">
    <property type="entry name" value="P-loop_NTPase"/>
</dbReference>
<dbReference type="InterPro" id="IPR009057">
    <property type="entry name" value="Homeodomain-like_sf"/>
</dbReference>
<keyword evidence="4" id="KW-0804">Transcription</keyword>
<dbReference type="RefSeq" id="WP_122908635.1">
    <property type="nucleotide sequence ID" value="NZ_CBCSBE010000005.1"/>
</dbReference>
<dbReference type="AlphaFoldDB" id="A0A3M8CHK7"/>
<sequence length="594" mass="66668">MPLREIQESVQQIAEAVASVLRVEVEIADHHLLRIAGTGQTQPGVLRTMAGEDHVYRSSLFAGQPVVITHPGEDDRCKPCMHYGNCAETGEICCPIQMDGKNVGVIGLLAFDPSQRERLFTDVDSILNFLQKIAELIASKLKEHLMYVEQQLTLEKLRVLMDELDKAMLIVDQSDQIVQANQRARQYLLLQTLATEGSARAKEWITAIRKVDSSGITPKKVMLAVGEEEKEFLFAIKPIQLEGTTREWVITIDDVREVVEIARQVGGFERQDAFSRIVGNSPAIAQAKEVARRVADSESTVLLYGESGTGKELFAKAVHQESQRRNLPFVSINCAAIPEHLLESELFGYEDGSFTGARRGGKIGLLEAASRGTIFLDEIGDMPLHVQGKLLRVLQEREIMRVGSTGRTIPLKARIIAATHHDLRSRVEQGAFRMDLFYRLYVIPIFLPSLKERREDILIIANDCLQRCSQRLGKNVIGFSQETQAILFHYDWPGNVRELANAIEYAVNMETSALIETKSLPLELREKRERVEVSGRTSTSDMNLPLNLKELERAAIQQALSQVEQTRGRKEDAAEWLGISRATLFRKIKEYGLS</sequence>
<dbReference type="PRINTS" id="PR01590">
    <property type="entry name" value="HTHFIS"/>
</dbReference>
<reference evidence="6 7" key="1">
    <citation type="submission" date="2018-10" db="EMBL/GenBank/DDBJ databases">
        <title>Phylogenomics of Brevibacillus.</title>
        <authorList>
            <person name="Dunlap C."/>
        </authorList>
    </citation>
    <scope>NUCLEOTIDE SEQUENCE [LARGE SCALE GENOMIC DNA]</scope>
    <source>
        <strain evidence="6 7">JCM 12215</strain>
    </source>
</reference>
<protein>
    <submittedName>
        <fullName evidence="6">AAA family ATPase</fullName>
    </submittedName>
</protein>
<dbReference type="EMBL" id="RHHR01000013">
    <property type="protein sequence ID" value="RNB74817.1"/>
    <property type="molecule type" value="Genomic_DNA"/>
</dbReference>
<dbReference type="PANTHER" id="PTHR32071">
    <property type="entry name" value="TRANSCRIPTIONAL REGULATORY PROTEIN"/>
    <property type="match status" value="1"/>
</dbReference>
<dbReference type="FunFam" id="3.40.50.300:FF:000006">
    <property type="entry name" value="DNA-binding transcriptional regulator NtrC"/>
    <property type="match status" value="1"/>
</dbReference>
<accession>A0A3M8CHK7</accession>
<dbReference type="Gene3D" id="1.10.8.60">
    <property type="match status" value="1"/>
</dbReference>
<dbReference type="Gene3D" id="3.40.50.300">
    <property type="entry name" value="P-loop containing nucleotide triphosphate hydrolases"/>
    <property type="match status" value="1"/>
</dbReference>
<dbReference type="GO" id="GO:0005524">
    <property type="term" value="F:ATP binding"/>
    <property type="evidence" value="ECO:0007669"/>
    <property type="project" value="UniProtKB-KW"/>
</dbReference>
<organism evidence="6 7">
    <name type="scientific">Brevibacillus invocatus</name>
    <dbReference type="NCBI Taxonomy" id="173959"/>
    <lineage>
        <taxon>Bacteria</taxon>
        <taxon>Bacillati</taxon>
        <taxon>Bacillota</taxon>
        <taxon>Bacilli</taxon>
        <taxon>Bacillales</taxon>
        <taxon>Paenibacillaceae</taxon>
        <taxon>Brevibacillus</taxon>
    </lineage>
</organism>